<evidence type="ECO:0000256" key="2">
    <source>
        <dbReference type="ARBA" id="ARBA00004584"/>
    </source>
</evidence>
<dbReference type="AlphaFoldDB" id="A0A137P986"/>
<dbReference type="Pfam" id="PF09496">
    <property type="entry name" value="CENP-O"/>
    <property type="match status" value="1"/>
</dbReference>
<evidence type="ECO:0000256" key="1">
    <source>
        <dbReference type="ARBA" id="ARBA00004123"/>
    </source>
</evidence>
<keyword evidence="6" id="KW-0137">Centromere</keyword>
<evidence type="ECO:0000313" key="9">
    <source>
        <dbReference type="Proteomes" id="UP000070444"/>
    </source>
</evidence>
<comment type="similarity">
    <text evidence="3">Belongs to the CENP-O/MCM21 family.</text>
</comment>
<protein>
    <submittedName>
        <fullName evidence="8">Uncharacterized protein</fullName>
    </submittedName>
</protein>
<dbReference type="STRING" id="796925.A0A137P986"/>
<dbReference type="InterPro" id="IPR018464">
    <property type="entry name" value="CENP-O"/>
</dbReference>
<evidence type="ECO:0000256" key="5">
    <source>
        <dbReference type="ARBA" id="ARBA00023242"/>
    </source>
</evidence>
<sequence length="222" mass="26405">MLNNDYLLNKSWERINRLTNQTQELLDYQKQYSELKVKLESNREKVKQMREEREQLLATLKSEYKTDTKFNFVLPENITEDQKKILGVLKQKLEILEPKKQVYRFLGKSLIKLPDEPNLLGIRLETFYQGQFYKPFYLLFSKQGEDGLKLERHTLPSHVPIQFLTEKYLDNHLEKLVEICHEYVINYVKSLHESTEDGVAEISHPNGLSEDFNILNDTTFYL</sequence>
<reference evidence="8 9" key="1">
    <citation type="journal article" date="2015" name="Genome Biol. Evol.">
        <title>Phylogenomic analyses indicate that early fungi evolved digesting cell walls of algal ancestors of land plants.</title>
        <authorList>
            <person name="Chang Y."/>
            <person name="Wang S."/>
            <person name="Sekimoto S."/>
            <person name="Aerts A.L."/>
            <person name="Choi C."/>
            <person name="Clum A."/>
            <person name="LaButti K.M."/>
            <person name="Lindquist E.A."/>
            <person name="Yee Ngan C."/>
            <person name="Ohm R.A."/>
            <person name="Salamov A.A."/>
            <person name="Grigoriev I.V."/>
            <person name="Spatafora J.W."/>
            <person name="Berbee M.L."/>
        </authorList>
    </citation>
    <scope>NUCLEOTIDE SEQUENCE [LARGE SCALE GENOMIC DNA]</scope>
    <source>
        <strain evidence="8 9">NRRL 28638</strain>
    </source>
</reference>
<evidence type="ECO:0000256" key="4">
    <source>
        <dbReference type="ARBA" id="ARBA00022454"/>
    </source>
</evidence>
<organism evidence="8 9">
    <name type="scientific">Conidiobolus coronatus (strain ATCC 28846 / CBS 209.66 / NRRL 28638)</name>
    <name type="common">Delacroixia coronata</name>
    <dbReference type="NCBI Taxonomy" id="796925"/>
    <lineage>
        <taxon>Eukaryota</taxon>
        <taxon>Fungi</taxon>
        <taxon>Fungi incertae sedis</taxon>
        <taxon>Zoopagomycota</taxon>
        <taxon>Entomophthoromycotina</taxon>
        <taxon>Entomophthoromycetes</taxon>
        <taxon>Entomophthorales</taxon>
        <taxon>Ancylistaceae</taxon>
        <taxon>Conidiobolus</taxon>
    </lineage>
</organism>
<dbReference type="EMBL" id="KQ964472">
    <property type="protein sequence ID" value="KXN71563.1"/>
    <property type="molecule type" value="Genomic_DNA"/>
</dbReference>
<keyword evidence="5" id="KW-0539">Nucleus</keyword>
<dbReference type="GO" id="GO:0005634">
    <property type="term" value="C:nucleus"/>
    <property type="evidence" value="ECO:0007669"/>
    <property type="project" value="UniProtKB-SubCell"/>
</dbReference>
<comment type="subcellular location">
    <subcellularLocation>
        <location evidence="2">Chromosome</location>
        <location evidence="2">Centromere</location>
    </subcellularLocation>
    <subcellularLocation>
        <location evidence="1">Nucleus</location>
    </subcellularLocation>
</comment>
<dbReference type="Proteomes" id="UP000070444">
    <property type="component" value="Unassembled WGS sequence"/>
</dbReference>
<keyword evidence="4" id="KW-0158">Chromosome</keyword>
<evidence type="ECO:0000256" key="7">
    <source>
        <dbReference type="SAM" id="Coils"/>
    </source>
</evidence>
<dbReference type="PANTHER" id="PTHR14582">
    <property type="entry name" value="INNER KINETOCHORE SUBUNIT MAL2"/>
    <property type="match status" value="1"/>
</dbReference>
<dbReference type="CDD" id="cd23835">
    <property type="entry name" value="DRWD-N_CENP-O"/>
    <property type="match status" value="1"/>
</dbReference>
<evidence type="ECO:0000256" key="3">
    <source>
        <dbReference type="ARBA" id="ARBA00007321"/>
    </source>
</evidence>
<dbReference type="GO" id="GO:0031511">
    <property type="term" value="C:Mis6-Sim4 complex"/>
    <property type="evidence" value="ECO:0007669"/>
    <property type="project" value="TreeGrafter"/>
</dbReference>
<keyword evidence="7" id="KW-0175">Coiled coil</keyword>
<keyword evidence="9" id="KW-1185">Reference proteome</keyword>
<feature type="coiled-coil region" evidence="7">
    <location>
        <begin position="18"/>
        <end position="66"/>
    </location>
</feature>
<dbReference type="PANTHER" id="PTHR14582:SF1">
    <property type="entry name" value="CENTROMERE PROTEIN O"/>
    <property type="match status" value="1"/>
</dbReference>
<dbReference type="OrthoDB" id="10050372at2759"/>
<proteinExistence type="inferred from homology"/>
<name>A0A137P986_CONC2</name>
<accession>A0A137P986</accession>
<evidence type="ECO:0000256" key="6">
    <source>
        <dbReference type="ARBA" id="ARBA00023328"/>
    </source>
</evidence>
<evidence type="ECO:0000313" key="8">
    <source>
        <dbReference type="EMBL" id="KXN71563.1"/>
    </source>
</evidence>
<gene>
    <name evidence="8" type="ORF">CONCODRAFT_84610</name>
</gene>